<evidence type="ECO:0000313" key="8">
    <source>
        <dbReference type="EMBL" id="THG00916.1"/>
    </source>
</evidence>
<organism evidence="8 9">
    <name type="scientific">Camellia sinensis var. sinensis</name>
    <name type="common">China tea</name>
    <dbReference type="NCBI Taxonomy" id="542762"/>
    <lineage>
        <taxon>Eukaryota</taxon>
        <taxon>Viridiplantae</taxon>
        <taxon>Streptophyta</taxon>
        <taxon>Embryophyta</taxon>
        <taxon>Tracheophyta</taxon>
        <taxon>Spermatophyta</taxon>
        <taxon>Magnoliopsida</taxon>
        <taxon>eudicotyledons</taxon>
        <taxon>Gunneridae</taxon>
        <taxon>Pentapetalae</taxon>
        <taxon>asterids</taxon>
        <taxon>Ericales</taxon>
        <taxon>Theaceae</taxon>
        <taxon>Camellia</taxon>
    </lineage>
</organism>
<feature type="domain" description="AP2/ERF" evidence="7">
    <location>
        <begin position="66"/>
        <end position="132"/>
    </location>
</feature>
<evidence type="ECO:0000256" key="3">
    <source>
        <dbReference type="ARBA" id="ARBA00023125"/>
    </source>
</evidence>
<reference evidence="8 9" key="1">
    <citation type="journal article" date="2018" name="Proc. Natl. Acad. Sci. U.S.A.">
        <title>Draft genome sequence of Camellia sinensis var. sinensis provides insights into the evolution of the tea genome and tea quality.</title>
        <authorList>
            <person name="Wei C."/>
            <person name="Yang H."/>
            <person name="Wang S."/>
            <person name="Zhao J."/>
            <person name="Liu C."/>
            <person name="Gao L."/>
            <person name="Xia E."/>
            <person name="Lu Y."/>
            <person name="Tai Y."/>
            <person name="She G."/>
            <person name="Sun J."/>
            <person name="Cao H."/>
            <person name="Tong W."/>
            <person name="Gao Q."/>
            <person name="Li Y."/>
            <person name="Deng W."/>
            <person name="Jiang X."/>
            <person name="Wang W."/>
            <person name="Chen Q."/>
            <person name="Zhang S."/>
            <person name="Li H."/>
            <person name="Wu J."/>
            <person name="Wang P."/>
            <person name="Li P."/>
            <person name="Shi C."/>
            <person name="Zheng F."/>
            <person name="Jian J."/>
            <person name="Huang B."/>
            <person name="Shan D."/>
            <person name="Shi M."/>
            <person name="Fang C."/>
            <person name="Yue Y."/>
            <person name="Li F."/>
            <person name="Li D."/>
            <person name="Wei S."/>
            <person name="Han B."/>
            <person name="Jiang C."/>
            <person name="Yin Y."/>
            <person name="Xia T."/>
            <person name="Zhang Z."/>
            <person name="Bennetzen J.L."/>
            <person name="Zhao S."/>
            <person name="Wan X."/>
        </authorList>
    </citation>
    <scope>NUCLEOTIDE SEQUENCE [LARGE SCALE GENOMIC DNA]</scope>
    <source>
        <strain evidence="9">cv. Shuchazao</strain>
        <tissue evidence="8">Leaf</tissue>
    </source>
</reference>
<gene>
    <name evidence="8" type="ORF">TEA_001319</name>
</gene>
<dbReference type="SUPFAM" id="SSF54171">
    <property type="entry name" value="DNA-binding domain"/>
    <property type="match status" value="1"/>
</dbReference>
<dbReference type="AlphaFoldDB" id="A0A4S4DGG4"/>
<dbReference type="PANTHER" id="PTHR32467">
    <property type="entry name" value="AP2-LIKE ETHYLENE-RESPONSIVE TRANSCRIPTION FACTOR"/>
    <property type="match status" value="1"/>
</dbReference>
<keyword evidence="3" id="KW-0238">DNA-binding</keyword>
<dbReference type="Gene3D" id="3.30.730.10">
    <property type="entry name" value="AP2/ERF domain"/>
    <property type="match status" value="1"/>
</dbReference>
<feature type="compositionally biased region" description="Acidic residues" evidence="6">
    <location>
        <begin position="401"/>
        <end position="415"/>
    </location>
</feature>
<evidence type="ECO:0000256" key="5">
    <source>
        <dbReference type="ARBA" id="ARBA00023242"/>
    </source>
</evidence>
<dbReference type="CDD" id="cd00018">
    <property type="entry name" value="AP2"/>
    <property type="match status" value="1"/>
</dbReference>
<dbReference type="InterPro" id="IPR016177">
    <property type="entry name" value="DNA-bd_dom_sf"/>
</dbReference>
<dbReference type="SMART" id="SM00380">
    <property type="entry name" value="AP2"/>
    <property type="match status" value="1"/>
</dbReference>
<comment type="subcellular location">
    <subcellularLocation>
        <location evidence="1">Nucleus</location>
    </subcellularLocation>
</comment>
<feature type="region of interest" description="Disordered" evidence="6">
    <location>
        <begin position="391"/>
        <end position="415"/>
    </location>
</feature>
<dbReference type="GO" id="GO:0003700">
    <property type="term" value="F:DNA-binding transcription factor activity"/>
    <property type="evidence" value="ECO:0007669"/>
    <property type="project" value="InterPro"/>
</dbReference>
<dbReference type="PANTHER" id="PTHR32467:SF118">
    <property type="entry name" value="ETHYLENE-RESPONSIVE TRANSCRIPTION FACTOR RAP2-7"/>
    <property type="match status" value="1"/>
</dbReference>
<dbReference type="InterPro" id="IPR036955">
    <property type="entry name" value="AP2/ERF_dom_sf"/>
</dbReference>
<keyword evidence="4" id="KW-0804">Transcription</keyword>
<comment type="caution">
    <text evidence="8">The sequence shown here is derived from an EMBL/GenBank/DDBJ whole genome shotgun (WGS) entry which is preliminary data.</text>
</comment>
<evidence type="ECO:0000256" key="1">
    <source>
        <dbReference type="ARBA" id="ARBA00004123"/>
    </source>
</evidence>
<name>A0A4S4DGG4_CAMSN</name>
<dbReference type="InterPro" id="IPR001471">
    <property type="entry name" value="AP2/ERF_dom"/>
</dbReference>
<evidence type="ECO:0000313" key="9">
    <source>
        <dbReference type="Proteomes" id="UP000306102"/>
    </source>
</evidence>
<evidence type="ECO:0000256" key="4">
    <source>
        <dbReference type="ARBA" id="ARBA00023163"/>
    </source>
</evidence>
<dbReference type="GO" id="GO:0005634">
    <property type="term" value="C:nucleus"/>
    <property type="evidence" value="ECO:0007669"/>
    <property type="project" value="UniProtKB-SubCell"/>
</dbReference>
<accession>A0A4S4DGG4</accession>
<dbReference type="EMBL" id="SDRB02011558">
    <property type="protein sequence ID" value="THG00916.1"/>
    <property type="molecule type" value="Genomic_DNA"/>
</dbReference>
<evidence type="ECO:0000256" key="6">
    <source>
        <dbReference type="SAM" id="MobiDB-lite"/>
    </source>
</evidence>
<dbReference type="GO" id="GO:0003677">
    <property type="term" value="F:DNA binding"/>
    <property type="evidence" value="ECO:0007669"/>
    <property type="project" value="UniProtKB-KW"/>
</dbReference>
<evidence type="ECO:0000256" key="2">
    <source>
        <dbReference type="ARBA" id="ARBA00023015"/>
    </source>
</evidence>
<proteinExistence type="predicted"/>
<dbReference type="Pfam" id="PF14299">
    <property type="entry name" value="PP2"/>
    <property type="match status" value="1"/>
</dbReference>
<dbReference type="Proteomes" id="UP000306102">
    <property type="component" value="Unassembled WGS sequence"/>
</dbReference>
<sequence length="647" mass="71762">MVKDYQRLLQLFADKEGGLSMVSSSPKASSKEMEGNALIGVDKSERGEGFGGATAKTADEEFDEGRIRACTSSPECRILLHKCGRWEARMGQFLGKKYNIYLGLFNREVEAARAYDKAAIKCNGREAVTNFEASTYEEELSSEIENRGSSHNLDLNLGISTPYFANGQMGSNDLSSGLHLQSDLSNMHENRRAENSVTTMGIQLPHGQIMVSEHPSLWKGVNSHVVPICEGRAIENSMEFDSSPSWALQFQGPFGGDFPLPLFSTTASSGFATSTIATSSAAVYQPWNRVLGIGTSRACCAKSEVASCCLDVKASNVDSRLVASDGCISLKRFYSAAHGSPNFFMGCCRFSSQADTKSSAQEEDDLEDGFSELETAASAADVVQDSNVDDLNEDQLISEPELSEEEDDGDGVEEPQNELELFDTEAEVTEKRPPQMRASSALFKAIMAAPSLSVQSALDKWVEEGNDLNRPEIALAMLNLRKRRMYGRALQFLAWVGEVCMKYSDKLKWMMTSSGEEIEVADLLQVCWLDIRGQFNGAIDLSPGIVYEIVFVVRMIKYEDFSLKLTIILPNSKKLTRNESLNEKPLGSWFDIQLGQDEDIVPPLSETYRCQDEDIVPPLSETYRLWIWKDFCEHWYDSEPTLYSGYG</sequence>
<dbReference type="PROSITE" id="PS51032">
    <property type="entry name" value="AP2_ERF"/>
    <property type="match status" value="1"/>
</dbReference>
<dbReference type="InterPro" id="IPR025886">
    <property type="entry name" value="PP2-like"/>
</dbReference>
<evidence type="ECO:0000259" key="7">
    <source>
        <dbReference type="PROSITE" id="PS51032"/>
    </source>
</evidence>
<keyword evidence="2" id="KW-0805">Transcription regulation</keyword>
<protein>
    <recommendedName>
        <fullName evidence="7">AP2/ERF domain-containing protein</fullName>
    </recommendedName>
</protein>
<keyword evidence="5" id="KW-0539">Nucleus</keyword>
<keyword evidence="9" id="KW-1185">Reference proteome</keyword>